<gene>
    <name evidence="1" type="ORF">CO018_00650</name>
</gene>
<accession>A0A2M8G4Y5</accession>
<evidence type="ECO:0000313" key="1">
    <source>
        <dbReference type="EMBL" id="PJC66693.1"/>
    </source>
</evidence>
<feature type="non-terminal residue" evidence="1">
    <location>
        <position position="1"/>
    </location>
</feature>
<evidence type="ECO:0000313" key="2">
    <source>
        <dbReference type="Proteomes" id="UP000229739"/>
    </source>
</evidence>
<dbReference type="Proteomes" id="UP000229739">
    <property type="component" value="Unassembled WGS sequence"/>
</dbReference>
<sequence>EREAAYIALSDLFFKIVRETPEINLNPITALIYFGDHRTSFGCRLEQRNVARLCEFGYDIPVFEAAINLANIGIGNPEAKLLIKAYQYIQRNGDPNINGVSFTPPFVNKPESASLIELIPLDEHKTSHKESLFEVKNGAALRIAAWRERLKAADGFGSLVADFPAETKFEVHEGIITMGNLQLEPENLAAALLEATIIDDRVTVCYPLIESGGTRLITFTISTEDKNRLLSVCL</sequence>
<dbReference type="AlphaFoldDB" id="A0A2M8G4Y5"/>
<protein>
    <submittedName>
        <fullName evidence="1">Uncharacterized protein</fullName>
    </submittedName>
</protein>
<name>A0A2M8G4Y5_9BACT</name>
<dbReference type="EMBL" id="PFQV01000010">
    <property type="protein sequence ID" value="PJC66693.1"/>
    <property type="molecule type" value="Genomic_DNA"/>
</dbReference>
<comment type="caution">
    <text evidence="1">The sequence shown here is derived from an EMBL/GenBank/DDBJ whole genome shotgun (WGS) entry which is preliminary data.</text>
</comment>
<proteinExistence type="predicted"/>
<organism evidence="1 2">
    <name type="scientific">Candidatus Beckwithbacteria bacterium CG_4_9_14_0_2_um_filter_47_11</name>
    <dbReference type="NCBI Taxonomy" id="1974494"/>
    <lineage>
        <taxon>Bacteria</taxon>
        <taxon>Candidatus Beckwithiibacteriota</taxon>
    </lineage>
</organism>
<reference evidence="2" key="1">
    <citation type="submission" date="2017-09" db="EMBL/GenBank/DDBJ databases">
        <title>Depth-based differentiation of microbial function through sediment-hosted aquifers and enrichment of novel symbionts in the deep terrestrial subsurface.</title>
        <authorList>
            <person name="Probst A.J."/>
            <person name="Ladd B."/>
            <person name="Jarett J.K."/>
            <person name="Geller-Mcgrath D.E."/>
            <person name="Sieber C.M.K."/>
            <person name="Emerson J.B."/>
            <person name="Anantharaman K."/>
            <person name="Thomas B.C."/>
            <person name="Malmstrom R."/>
            <person name="Stieglmeier M."/>
            <person name="Klingl A."/>
            <person name="Woyke T."/>
            <person name="Ryan C.M."/>
            <person name="Banfield J.F."/>
        </authorList>
    </citation>
    <scope>NUCLEOTIDE SEQUENCE [LARGE SCALE GENOMIC DNA]</scope>
</reference>